<evidence type="ECO:0000313" key="1">
    <source>
        <dbReference type="EMBL" id="MCY6485501.1"/>
    </source>
</evidence>
<comment type="caution">
    <text evidence="1">The sequence shown here is derived from an EMBL/GenBank/DDBJ whole genome shotgun (WGS) entry which is preliminary data.</text>
</comment>
<evidence type="ECO:0000313" key="2">
    <source>
        <dbReference type="Proteomes" id="UP001078443"/>
    </source>
</evidence>
<accession>A0ABT4D2M2</accession>
<proteinExistence type="predicted"/>
<dbReference type="RefSeq" id="WP_268041879.1">
    <property type="nucleotide sequence ID" value="NZ_JAPQER010000007.1"/>
</dbReference>
<reference evidence="1" key="1">
    <citation type="submission" date="2022-12" db="EMBL/GenBank/DDBJ databases">
        <authorList>
            <person name="Wang J."/>
        </authorList>
    </citation>
    <scope>NUCLEOTIDE SEQUENCE</scope>
    <source>
        <strain evidence="1">HY-45-18</strain>
    </source>
</reference>
<keyword evidence="2" id="KW-1185">Reference proteome</keyword>
<name>A0ABT4D2M2_9CLOT</name>
<gene>
    <name evidence="1" type="ORF">OW763_14295</name>
</gene>
<dbReference type="EMBL" id="JAPQER010000007">
    <property type="protein sequence ID" value="MCY6485501.1"/>
    <property type="molecule type" value="Genomic_DNA"/>
</dbReference>
<organism evidence="1 2">
    <name type="scientific">Clostridium aestuarii</name>
    <dbReference type="NCBI Taxonomy" id="338193"/>
    <lineage>
        <taxon>Bacteria</taxon>
        <taxon>Bacillati</taxon>
        <taxon>Bacillota</taxon>
        <taxon>Clostridia</taxon>
        <taxon>Eubacteriales</taxon>
        <taxon>Clostridiaceae</taxon>
        <taxon>Clostridium</taxon>
    </lineage>
</organism>
<protein>
    <submittedName>
        <fullName evidence="1">Uncharacterized protein</fullName>
    </submittedName>
</protein>
<sequence>MWRYNVFNYYTMYQRQLEYTIQLKYIDAFTKYMSKLKRQMYQIDEDIDVLKSNLDSAKYDQEDTVEAMIFSGKDLSKVEELKFKVDKFCELVQYFDTIGRILMEKFPLLQQGFFPQIMQLKPACKRFKKEVQQMLGGSTAIFTIKEKELQEQEEIIASETVDILT</sequence>
<dbReference type="Proteomes" id="UP001078443">
    <property type="component" value="Unassembled WGS sequence"/>
</dbReference>